<feature type="region of interest" description="Disordered" evidence="1">
    <location>
        <begin position="177"/>
        <end position="202"/>
    </location>
</feature>
<feature type="compositionally biased region" description="Low complexity" evidence="1">
    <location>
        <begin position="179"/>
        <end position="191"/>
    </location>
</feature>
<proteinExistence type="predicted"/>
<organism evidence="2 3">
    <name type="scientific">Chlamydomonas incerta</name>
    <dbReference type="NCBI Taxonomy" id="51695"/>
    <lineage>
        <taxon>Eukaryota</taxon>
        <taxon>Viridiplantae</taxon>
        <taxon>Chlorophyta</taxon>
        <taxon>core chlorophytes</taxon>
        <taxon>Chlorophyceae</taxon>
        <taxon>CS clade</taxon>
        <taxon>Chlamydomonadales</taxon>
        <taxon>Chlamydomonadaceae</taxon>
        <taxon>Chlamydomonas</taxon>
    </lineage>
</organism>
<evidence type="ECO:0000313" key="3">
    <source>
        <dbReference type="Proteomes" id="UP000650467"/>
    </source>
</evidence>
<evidence type="ECO:0008006" key="4">
    <source>
        <dbReference type="Google" id="ProtNLM"/>
    </source>
</evidence>
<sequence length="257" mass="26617">MPRCVTGGAGLENASANAPAATAGSGAAAATVWRLRDSPPFESDGQQGGAWTDKSGVDFRVPLDWYGGALRALPLDPARDVLWVCSDDSQLARSGEVCGFRATSWSVAAADAAAGRSPAAAPEPGAEPRCSAARAPTPWCQLVNDHAMIADWFVMQRADVLLTSNSTFSFTAAMLSEPRGASSSGSSSNGATSGGGRGQALLLRPDPTLAAFRPFGPWDELPLLPSAPVSGNHSIRRQQPNQQRPGRVAEDATNGCD</sequence>
<dbReference type="Proteomes" id="UP000650467">
    <property type="component" value="Unassembled WGS sequence"/>
</dbReference>
<dbReference type="OrthoDB" id="544006at2759"/>
<dbReference type="AlphaFoldDB" id="A0A835T3K9"/>
<reference evidence="2" key="1">
    <citation type="journal article" date="2020" name="bioRxiv">
        <title>Comparative genomics of Chlamydomonas.</title>
        <authorList>
            <person name="Craig R.J."/>
            <person name="Hasan A.R."/>
            <person name="Ness R.W."/>
            <person name="Keightley P.D."/>
        </authorList>
    </citation>
    <scope>NUCLEOTIDE SEQUENCE</scope>
    <source>
        <strain evidence="2">SAG 7.73</strain>
    </source>
</reference>
<dbReference type="EMBL" id="JAEHOC010000013">
    <property type="protein sequence ID" value="KAG2436412.1"/>
    <property type="molecule type" value="Genomic_DNA"/>
</dbReference>
<feature type="region of interest" description="Disordered" evidence="1">
    <location>
        <begin position="222"/>
        <end position="257"/>
    </location>
</feature>
<protein>
    <recommendedName>
        <fullName evidence="4">Fucosyltransferase</fullName>
    </recommendedName>
</protein>
<comment type="caution">
    <text evidence="2">The sequence shown here is derived from an EMBL/GenBank/DDBJ whole genome shotgun (WGS) entry which is preliminary data.</text>
</comment>
<name>A0A835T3K9_CHLIN</name>
<evidence type="ECO:0000313" key="2">
    <source>
        <dbReference type="EMBL" id="KAG2436412.1"/>
    </source>
</evidence>
<gene>
    <name evidence="2" type="ORF">HXX76_006716</name>
</gene>
<keyword evidence="3" id="KW-1185">Reference proteome</keyword>
<evidence type="ECO:0000256" key="1">
    <source>
        <dbReference type="SAM" id="MobiDB-lite"/>
    </source>
</evidence>
<accession>A0A835T3K9</accession>
<feature type="compositionally biased region" description="Low complexity" evidence="1">
    <location>
        <begin position="237"/>
        <end position="246"/>
    </location>
</feature>